<dbReference type="InterPro" id="IPR001128">
    <property type="entry name" value="Cyt_P450"/>
</dbReference>
<dbReference type="InterPro" id="IPR017972">
    <property type="entry name" value="Cyt_P450_CS"/>
</dbReference>
<comment type="function">
    <text evidence="2">May be involved in the metabolism of insect hormones and in the breakdown of synthetic insecticides.</text>
</comment>
<dbReference type="GO" id="GO:0005789">
    <property type="term" value="C:endoplasmic reticulum membrane"/>
    <property type="evidence" value="ECO:0007669"/>
    <property type="project" value="UniProtKB-SubCell"/>
</dbReference>
<protein>
    <submittedName>
        <fullName evidence="16">Putative cytochrome p450 9f2</fullName>
    </submittedName>
</protein>
<dbReference type="SUPFAM" id="SSF48264">
    <property type="entry name" value="Cytochrome P450"/>
    <property type="match status" value="1"/>
</dbReference>
<dbReference type="GO" id="GO:0004497">
    <property type="term" value="F:monooxygenase activity"/>
    <property type="evidence" value="ECO:0007669"/>
    <property type="project" value="UniProtKB-KW"/>
</dbReference>
<dbReference type="Pfam" id="PF00067">
    <property type="entry name" value="p450"/>
    <property type="match status" value="1"/>
</dbReference>
<evidence type="ECO:0000256" key="6">
    <source>
        <dbReference type="ARBA" id="ARBA00022617"/>
    </source>
</evidence>
<keyword evidence="9" id="KW-0492">Microsome</keyword>
<proteinExistence type="inferred from homology"/>
<feature type="binding site" description="axial binding residue" evidence="14">
    <location>
        <position position="473"/>
    </location>
    <ligand>
        <name>heme</name>
        <dbReference type="ChEBI" id="CHEBI:30413"/>
    </ligand>
    <ligandPart>
        <name>Fe</name>
        <dbReference type="ChEBI" id="CHEBI:18248"/>
    </ligandPart>
</feature>
<dbReference type="FunFam" id="1.10.630.10:FF:000042">
    <property type="entry name" value="Cytochrome P450"/>
    <property type="match status" value="1"/>
</dbReference>
<comment type="cofactor">
    <cofactor evidence="1 14">
        <name>heme</name>
        <dbReference type="ChEBI" id="CHEBI:30413"/>
    </cofactor>
</comment>
<keyword evidence="6 14" id="KW-0349">Heme</keyword>
<keyword evidence="8" id="KW-0256">Endoplasmic reticulum</keyword>
<dbReference type="GO" id="GO:0020037">
    <property type="term" value="F:heme binding"/>
    <property type="evidence" value="ECO:0007669"/>
    <property type="project" value="InterPro"/>
</dbReference>
<evidence type="ECO:0000256" key="8">
    <source>
        <dbReference type="ARBA" id="ARBA00022824"/>
    </source>
</evidence>
<keyword evidence="11 14" id="KW-0408">Iron</keyword>
<dbReference type="PROSITE" id="PS00086">
    <property type="entry name" value="CYTOCHROME_P450"/>
    <property type="match status" value="1"/>
</dbReference>
<evidence type="ECO:0000256" key="7">
    <source>
        <dbReference type="ARBA" id="ARBA00022723"/>
    </source>
</evidence>
<keyword evidence="12 15" id="KW-0503">Monooxygenase</keyword>
<evidence type="ECO:0000256" key="15">
    <source>
        <dbReference type="RuleBase" id="RU000461"/>
    </source>
</evidence>
<evidence type="ECO:0000256" key="14">
    <source>
        <dbReference type="PIRSR" id="PIRSR602401-1"/>
    </source>
</evidence>
<dbReference type="GO" id="GO:0016705">
    <property type="term" value="F:oxidoreductase activity, acting on paired donors, with incorporation or reduction of molecular oxygen"/>
    <property type="evidence" value="ECO:0007669"/>
    <property type="project" value="InterPro"/>
</dbReference>
<keyword evidence="7 14" id="KW-0479">Metal-binding</keyword>
<dbReference type="PRINTS" id="PR00463">
    <property type="entry name" value="EP450I"/>
</dbReference>
<evidence type="ECO:0000256" key="11">
    <source>
        <dbReference type="ARBA" id="ARBA00023004"/>
    </source>
</evidence>
<evidence type="ECO:0000313" key="16">
    <source>
        <dbReference type="EMBL" id="JAV29446.1"/>
    </source>
</evidence>
<dbReference type="PANTHER" id="PTHR24292">
    <property type="entry name" value="CYTOCHROME P450"/>
    <property type="match status" value="1"/>
</dbReference>
<dbReference type="InterPro" id="IPR036396">
    <property type="entry name" value="Cyt_P450_sf"/>
</dbReference>
<dbReference type="AlphaFoldDB" id="A0A1Q3FPP7"/>
<keyword evidence="10 15" id="KW-0560">Oxidoreductase</keyword>
<evidence type="ECO:0000256" key="13">
    <source>
        <dbReference type="ARBA" id="ARBA00023136"/>
    </source>
</evidence>
<evidence type="ECO:0000256" key="5">
    <source>
        <dbReference type="ARBA" id="ARBA00010617"/>
    </source>
</evidence>
<dbReference type="EMBL" id="GFDL01005599">
    <property type="protein sequence ID" value="JAV29446.1"/>
    <property type="molecule type" value="Transcribed_RNA"/>
</dbReference>
<evidence type="ECO:0000256" key="2">
    <source>
        <dbReference type="ARBA" id="ARBA00003690"/>
    </source>
</evidence>
<dbReference type="InterPro" id="IPR002401">
    <property type="entry name" value="Cyt_P450_E_grp-I"/>
</dbReference>
<evidence type="ECO:0000256" key="3">
    <source>
        <dbReference type="ARBA" id="ARBA00004174"/>
    </source>
</evidence>
<dbReference type="PANTHER" id="PTHR24292:SF54">
    <property type="entry name" value="CYP9F3-RELATED"/>
    <property type="match status" value="1"/>
</dbReference>
<evidence type="ECO:0000256" key="4">
    <source>
        <dbReference type="ARBA" id="ARBA00004406"/>
    </source>
</evidence>
<accession>A0A1Q3FPP7</accession>
<organism evidence="16">
    <name type="scientific">Culex tarsalis</name>
    <name type="common">Encephalitis mosquito</name>
    <dbReference type="NCBI Taxonomy" id="7177"/>
    <lineage>
        <taxon>Eukaryota</taxon>
        <taxon>Metazoa</taxon>
        <taxon>Ecdysozoa</taxon>
        <taxon>Arthropoda</taxon>
        <taxon>Hexapoda</taxon>
        <taxon>Insecta</taxon>
        <taxon>Pterygota</taxon>
        <taxon>Neoptera</taxon>
        <taxon>Endopterygota</taxon>
        <taxon>Diptera</taxon>
        <taxon>Nematocera</taxon>
        <taxon>Culicoidea</taxon>
        <taxon>Culicidae</taxon>
        <taxon>Culicinae</taxon>
        <taxon>Culicini</taxon>
        <taxon>Culex</taxon>
        <taxon>Culex</taxon>
    </lineage>
</organism>
<name>A0A1Q3FPP7_CULTA</name>
<reference evidence="16" key="1">
    <citation type="submission" date="2017-01" db="EMBL/GenBank/DDBJ databases">
        <title>A deep insight into the sialotranscriptome of adult male and female Cluex tarsalis mosquitoes.</title>
        <authorList>
            <person name="Ribeiro J.M."/>
            <person name="Moreira F."/>
            <person name="Bernard K.A."/>
            <person name="Calvo E."/>
        </authorList>
    </citation>
    <scope>NUCLEOTIDE SEQUENCE</scope>
    <source>
        <strain evidence="16">Kern County</strain>
        <tissue evidence="16">Salivary glands</tissue>
    </source>
</reference>
<dbReference type="Gene3D" id="1.10.630.10">
    <property type="entry name" value="Cytochrome P450"/>
    <property type="match status" value="1"/>
</dbReference>
<comment type="similarity">
    <text evidence="5 15">Belongs to the cytochrome P450 family.</text>
</comment>
<evidence type="ECO:0000256" key="12">
    <source>
        <dbReference type="ARBA" id="ARBA00023033"/>
    </source>
</evidence>
<dbReference type="PRINTS" id="PR00385">
    <property type="entry name" value="P450"/>
</dbReference>
<dbReference type="GO" id="GO:0005506">
    <property type="term" value="F:iron ion binding"/>
    <property type="evidence" value="ECO:0007669"/>
    <property type="project" value="InterPro"/>
</dbReference>
<sequence>MNAFTWCVALALLALALRLFYRWVIANYDYFEQRRVPFVLPFSAYGRMLKGKLHAVDAAGEGYRMFPDKRFSGLFVLRQLAYLIHDPELIKQITVKDFDHFVDHSFQISPELDPFLGRSLFFESGASWKHGRVGLSPAFTGSKMRGMFELLTSYCKGAMRRLAESAGGRIEREAKDLFQRFGNDLMASISFGMDIDSVREPDNVFYQKGKRFTATNGIQGLKFFLVTLGGEKFLKWLGIRLTPRDVADFYLDVVSRTIKYREENGIVRPYFIHLLLQARKNILHHDQHDEKLESAGFSTVQEHLKSTTENPKQWTDLDIAAAAASFFFGGIETTTTMLCFAVYEIALNPDIQSKLREEIDAVQDELGDGKLTYEAAQRMKYLDMVVTETLRKWPPFGILTRRCNKEYVMENSDGIKVTVEKGGNVQFSVHAIQRDPQYYPDPMRFDPERFSDENRHQINQDTFLPFGSGPRNCIGSRLALMQAKCVLYYLFRYFTVEVSDRTDVPLKLDNTALSLSAKNGFWFYLIPREI</sequence>
<evidence type="ECO:0000256" key="1">
    <source>
        <dbReference type="ARBA" id="ARBA00001971"/>
    </source>
</evidence>
<keyword evidence="13" id="KW-0472">Membrane</keyword>
<evidence type="ECO:0000256" key="9">
    <source>
        <dbReference type="ARBA" id="ARBA00022848"/>
    </source>
</evidence>
<dbReference type="CDD" id="cd11056">
    <property type="entry name" value="CYP6-like"/>
    <property type="match status" value="1"/>
</dbReference>
<comment type="subcellular location">
    <subcellularLocation>
        <location evidence="4">Endoplasmic reticulum membrane</location>
        <topology evidence="4">Peripheral membrane protein</topology>
    </subcellularLocation>
    <subcellularLocation>
        <location evidence="3">Microsome membrane</location>
        <topology evidence="3">Peripheral membrane protein</topology>
    </subcellularLocation>
</comment>
<evidence type="ECO:0000256" key="10">
    <source>
        <dbReference type="ARBA" id="ARBA00023002"/>
    </source>
</evidence>
<dbReference type="InterPro" id="IPR050476">
    <property type="entry name" value="Insect_CytP450_Detox"/>
</dbReference>